<dbReference type="Gene3D" id="1.20.120.140">
    <property type="entry name" value="Signal recognition particle SRP54, nucleotide-binding domain"/>
    <property type="match status" value="1"/>
</dbReference>
<dbReference type="PANTHER" id="PTHR43134:SF1">
    <property type="entry name" value="SIGNAL RECOGNITION PARTICLE RECEPTOR SUBUNIT ALPHA"/>
    <property type="match status" value="1"/>
</dbReference>
<evidence type="ECO:0000313" key="12">
    <source>
        <dbReference type="EMBL" id="MBC8579434.1"/>
    </source>
</evidence>
<dbReference type="InterPro" id="IPR042101">
    <property type="entry name" value="SRP54_N_sf"/>
</dbReference>
<feature type="compositionally biased region" description="Basic and acidic residues" evidence="10">
    <location>
        <begin position="15"/>
        <end position="31"/>
    </location>
</feature>
<dbReference type="InterPro" id="IPR013822">
    <property type="entry name" value="Signal_recog_particl_SRP54_hlx"/>
</dbReference>
<dbReference type="GO" id="GO:0005886">
    <property type="term" value="C:plasma membrane"/>
    <property type="evidence" value="ECO:0007669"/>
    <property type="project" value="UniProtKB-SubCell"/>
</dbReference>
<dbReference type="GO" id="GO:0005525">
    <property type="term" value="F:GTP binding"/>
    <property type="evidence" value="ECO:0007669"/>
    <property type="project" value="UniProtKB-UniRule"/>
</dbReference>
<comment type="function">
    <text evidence="9">Involved in targeting and insertion of nascent membrane proteins into the cytoplasmic membrane. Acts as a receptor for the complex formed by the signal recognition particle (SRP) and the ribosome-nascent chain (RNC).</text>
</comment>
<dbReference type="GO" id="GO:0006614">
    <property type="term" value="P:SRP-dependent cotranslational protein targeting to membrane"/>
    <property type="evidence" value="ECO:0007669"/>
    <property type="project" value="InterPro"/>
</dbReference>
<dbReference type="Gene3D" id="3.40.50.300">
    <property type="entry name" value="P-loop containing nucleotide triphosphate hydrolases"/>
    <property type="match status" value="1"/>
</dbReference>
<feature type="region of interest" description="Disordered" evidence="10">
    <location>
        <begin position="15"/>
        <end position="39"/>
    </location>
</feature>
<keyword evidence="13" id="KW-1185">Reference proteome</keyword>
<evidence type="ECO:0000256" key="8">
    <source>
        <dbReference type="ARBA" id="ARBA00048027"/>
    </source>
</evidence>
<dbReference type="HAMAP" id="MF_00920">
    <property type="entry name" value="FtsY"/>
    <property type="match status" value="1"/>
</dbReference>
<dbReference type="EC" id="3.6.5.4" evidence="9"/>
<feature type="domain" description="SRP54-type proteins GTP-binding" evidence="11">
    <location>
        <begin position="402"/>
        <end position="415"/>
    </location>
</feature>
<name>A0A926EH20_9FIRM</name>
<evidence type="ECO:0000256" key="2">
    <source>
        <dbReference type="ARBA" id="ARBA00022490"/>
    </source>
</evidence>
<keyword evidence="1 9" id="KW-1003">Cell membrane</keyword>
<organism evidence="12 13">
    <name type="scientific">Zhenhengia yiwuensis</name>
    <dbReference type="NCBI Taxonomy" id="2763666"/>
    <lineage>
        <taxon>Bacteria</taxon>
        <taxon>Bacillati</taxon>
        <taxon>Bacillota</taxon>
        <taxon>Clostridia</taxon>
        <taxon>Lachnospirales</taxon>
        <taxon>Lachnospiraceae</taxon>
        <taxon>Zhenhengia</taxon>
    </lineage>
</organism>
<reference evidence="12" key="1">
    <citation type="submission" date="2020-08" db="EMBL/GenBank/DDBJ databases">
        <title>Genome public.</title>
        <authorList>
            <person name="Liu C."/>
            <person name="Sun Q."/>
        </authorList>
    </citation>
    <scope>NUCLEOTIDE SEQUENCE</scope>
    <source>
        <strain evidence="12">NSJ-12</strain>
    </source>
</reference>
<evidence type="ECO:0000256" key="1">
    <source>
        <dbReference type="ARBA" id="ARBA00022475"/>
    </source>
</evidence>
<dbReference type="PROSITE" id="PS00300">
    <property type="entry name" value="SRP54"/>
    <property type="match status" value="1"/>
</dbReference>
<dbReference type="SMART" id="SM00962">
    <property type="entry name" value="SRP54"/>
    <property type="match status" value="1"/>
</dbReference>
<dbReference type="GO" id="GO:0005737">
    <property type="term" value="C:cytoplasm"/>
    <property type="evidence" value="ECO:0007669"/>
    <property type="project" value="UniProtKB-SubCell"/>
</dbReference>
<proteinExistence type="inferred from homology"/>
<dbReference type="AlphaFoldDB" id="A0A926EH20"/>
<keyword evidence="5 9" id="KW-0342">GTP-binding</keyword>
<dbReference type="EMBL" id="JACRSY010000010">
    <property type="protein sequence ID" value="MBC8579434.1"/>
    <property type="molecule type" value="Genomic_DNA"/>
</dbReference>
<comment type="subunit">
    <text evidence="9">Part of the signal recognition particle protein translocation system, which is composed of SRP and FtsY.</text>
</comment>
<evidence type="ECO:0000313" key="13">
    <source>
        <dbReference type="Proteomes" id="UP000655830"/>
    </source>
</evidence>
<comment type="similarity">
    <text evidence="9">Belongs to the GTP-binding SRP family. FtsY subfamily.</text>
</comment>
<feature type="binding site" evidence="9">
    <location>
        <begin position="317"/>
        <end position="321"/>
    </location>
    <ligand>
        <name>GTP</name>
        <dbReference type="ChEBI" id="CHEBI:37565"/>
    </ligand>
</feature>
<dbReference type="FunFam" id="1.20.120.140:FF:000002">
    <property type="entry name" value="Signal recognition particle receptor FtsY"/>
    <property type="match status" value="1"/>
</dbReference>
<feature type="binding site" evidence="9">
    <location>
        <begin position="235"/>
        <end position="242"/>
    </location>
    <ligand>
        <name>GTP</name>
        <dbReference type="ChEBI" id="CHEBI:37565"/>
    </ligand>
</feature>
<dbReference type="InterPro" id="IPR036225">
    <property type="entry name" value="SRP/SRP_N"/>
</dbReference>
<evidence type="ECO:0000259" key="11">
    <source>
        <dbReference type="PROSITE" id="PS00300"/>
    </source>
</evidence>
<dbReference type="SMART" id="SM00382">
    <property type="entry name" value="AAA"/>
    <property type="match status" value="1"/>
</dbReference>
<accession>A0A926EH20</accession>
<dbReference type="CDD" id="cd17874">
    <property type="entry name" value="FtsY"/>
    <property type="match status" value="1"/>
</dbReference>
<dbReference type="InterPro" id="IPR004390">
    <property type="entry name" value="SR_rcpt_FtsY"/>
</dbReference>
<evidence type="ECO:0000256" key="3">
    <source>
        <dbReference type="ARBA" id="ARBA00022741"/>
    </source>
</evidence>
<dbReference type="InterPro" id="IPR000897">
    <property type="entry name" value="SRP54_GTPase_dom"/>
</dbReference>
<keyword evidence="2 9" id="KW-0963">Cytoplasm</keyword>
<sequence>MAFFKKFFKKKEEVHKTKEHDTKQVEAKEESLQEETSIAEEEKQNIILSEPIMELQEAEQEKEYQVEHQEVEHVEESAEFNDLVEETAHELEEQSETVTELQPAVEETAINEETQAEEVMKEEPKKKGLFSKLFSGLTKTRDNFLGAVDDVLRGFKKIDEELYEELEEALIMADFGVDTTLNMMERLRALVKERKITEPSELKNTLQEIITDILTAQENTPLIVEGKPNVILVIGVNGVGKTTTIGKLAHQFKEQNKNVVLAAADTFRAAAIEQLQIWADRSQTPLIKHEEGSDPAAVVFDGIKAAKARKSDVLICDTAGRLQNKTNLMKELEKMGRIIEREYPEAHKEVLIVLDATTGQNALSQVKVFKEVAKVDGIVLTKLDGTAKGGAVVGICESLKVPVKYIGVGEKIDDLQPFDPEAFAAALFNTEKK</sequence>
<comment type="subcellular location">
    <subcellularLocation>
        <location evidence="9">Cell membrane</location>
        <topology evidence="9">Peripheral membrane protein</topology>
        <orientation evidence="9">Cytoplasmic side</orientation>
    </subcellularLocation>
    <subcellularLocation>
        <location evidence="9">Cytoplasm</location>
    </subcellularLocation>
</comment>
<dbReference type="PANTHER" id="PTHR43134">
    <property type="entry name" value="SIGNAL RECOGNITION PARTICLE RECEPTOR SUBUNIT ALPHA"/>
    <property type="match status" value="1"/>
</dbReference>
<evidence type="ECO:0000256" key="10">
    <source>
        <dbReference type="SAM" id="MobiDB-lite"/>
    </source>
</evidence>
<dbReference type="NCBIfam" id="TIGR00064">
    <property type="entry name" value="ftsY"/>
    <property type="match status" value="1"/>
</dbReference>
<evidence type="ECO:0000256" key="7">
    <source>
        <dbReference type="ARBA" id="ARBA00023170"/>
    </source>
</evidence>
<evidence type="ECO:0000256" key="4">
    <source>
        <dbReference type="ARBA" id="ARBA00022801"/>
    </source>
</evidence>
<dbReference type="GO" id="GO:0003924">
    <property type="term" value="F:GTPase activity"/>
    <property type="evidence" value="ECO:0007669"/>
    <property type="project" value="UniProtKB-UniRule"/>
</dbReference>
<dbReference type="InterPro" id="IPR027417">
    <property type="entry name" value="P-loop_NTPase"/>
</dbReference>
<dbReference type="Pfam" id="PF00448">
    <property type="entry name" value="SRP54"/>
    <property type="match status" value="1"/>
</dbReference>
<keyword evidence="7 9" id="KW-0675">Receptor</keyword>
<evidence type="ECO:0000256" key="6">
    <source>
        <dbReference type="ARBA" id="ARBA00023136"/>
    </source>
</evidence>
<keyword evidence="4 9" id="KW-0378">Hydrolase</keyword>
<feature type="binding site" evidence="9">
    <location>
        <begin position="381"/>
        <end position="384"/>
    </location>
    <ligand>
        <name>GTP</name>
        <dbReference type="ChEBI" id="CHEBI:37565"/>
    </ligand>
</feature>
<dbReference type="InterPro" id="IPR003593">
    <property type="entry name" value="AAA+_ATPase"/>
</dbReference>
<keyword evidence="3 9" id="KW-0547">Nucleotide-binding</keyword>
<dbReference type="SMART" id="SM00963">
    <property type="entry name" value="SRP54_N"/>
    <property type="match status" value="1"/>
</dbReference>
<dbReference type="SUPFAM" id="SSF52540">
    <property type="entry name" value="P-loop containing nucleoside triphosphate hydrolases"/>
    <property type="match status" value="1"/>
</dbReference>
<dbReference type="FunFam" id="3.40.50.300:FF:000053">
    <property type="entry name" value="Signal recognition particle receptor FtsY"/>
    <property type="match status" value="1"/>
</dbReference>
<protein>
    <recommendedName>
        <fullName evidence="9">Signal recognition particle receptor FtsY</fullName>
        <shortName evidence="9">SRP receptor</shortName>
        <ecNumber evidence="9">3.6.5.4</ecNumber>
    </recommendedName>
</protein>
<comment type="caution">
    <text evidence="12">The sequence shown here is derived from an EMBL/GenBank/DDBJ whole genome shotgun (WGS) entry which is preliminary data.</text>
</comment>
<comment type="catalytic activity">
    <reaction evidence="8 9">
        <text>GTP + H2O = GDP + phosphate + H(+)</text>
        <dbReference type="Rhea" id="RHEA:19669"/>
        <dbReference type="ChEBI" id="CHEBI:15377"/>
        <dbReference type="ChEBI" id="CHEBI:15378"/>
        <dbReference type="ChEBI" id="CHEBI:37565"/>
        <dbReference type="ChEBI" id="CHEBI:43474"/>
        <dbReference type="ChEBI" id="CHEBI:58189"/>
        <dbReference type="EC" id="3.6.5.4"/>
    </reaction>
</comment>
<gene>
    <name evidence="9 12" type="primary">ftsY</name>
    <name evidence="12" type="ORF">H8718_07820</name>
</gene>
<keyword evidence="6 9" id="KW-0472">Membrane</keyword>
<dbReference type="GO" id="GO:0005047">
    <property type="term" value="F:signal recognition particle binding"/>
    <property type="evidence" value="ECO:0007669"/>
    <property type="project" value="TreeGrafter"/>
</dbReference>
<dbReference type="Pfam" id="PF02881">
    <property type="entry name" value="SRP54_N"/>
    <property type="match status" value="1"/>
</dbReference>
<evidence type="ECO:0000256" key="9">
    <source>
        <dbReference type="HAMAP-Rule" id="MF_00920"/>
    </source>
</evidence>
<dbReference type="SUPFAM" id="SSF47364">
    <property type="entry name" value="Domain of the SRP/SRP receptor G-proteins"/>
    <property type="match status" value="1"/>
</dbReference>
<dbReference type="Proteomes" id="UP000655830">
    <property type="component" value="Unassembled WGS sequence"/>
</dbReference>
<evidence type="ECO:0000256" key="5">
    <source>
        <dbReference type="ARBA" id="ARBA00023134"/>
    </source>
</evidence>